<dbReference type="Proteomes" id="UP000663887">
    <property type="component" value="Unassembled WGS sequence"/>
</dbReference>
<sequence>MDNNPLTPRAYNFSIASLITSDCCDDENSLYHSMTSSIETTNNHHIDCTPNPSIEKITNDYYNNHINQDLHHYRTATLTETNNGQYQQQGTIKEHRSTNHKQVTNLQKSLTTIRNMEDYIQSATEKIKSTSSNMLDINKSDNEHGGGQNGNNEMKKPLHPKLANIKMAIESKSLWDEFDKLGTEMIVTRSGRRMFPTLQVKIYGMDPTATYLLMVDFIPLDDKRYRYAFYSSSWVVAGKADPHCPGRFHVHPDSPQTGASWMKNVVSFDKLKLTNNLLDENGHIILNSMHRYQPRVHCVYSPSSKADELLVQQTQAFRTFTFPETKFIGVTAYQNHRITQLKIASNPFAKGFRDCDPEDCVAEVLNHLNSNQRLLRSHPKSNNNNSTITTHTNLSTSNPPTTNITSQTSSNVFNTAAAITSRFISDPQDPTVNFISPSTYSLVNPDLASYAADAFVYSQLSDLNYRSVSEPTSSSNNHHTTRMSPYARQTFYPMYTQRDIHSPSPRTTADYA</sequence>
<dbReference type="InterPro" id="IPR001699">
    <property type="entry name" value="TF_T-box"/>
</dbReference>
<dbReference type="GO" id="GO:0000978">
    <property type="term" value="F:RNA polymerase II cis-regulatory region sequence-specific DNA binding"/>
    <property type="evidence" value="ECO:0007669"/>
    <property type="project" value="InterPro"/>
</dbReference>
<feature type="domain" description="T-box" evidence="8">
    <location>
        <begin position="169"/>
        <end position="354"/>
    </location>
</feature>
<dbReference type="InterPro" id="IPR036960">
    <property type="entry name" value="T-box_sf"/>
</dbReference>
<dbReference type="InterPro" id="IPR046360">
    <property type="entry name" value="T-box_DNA-bd"/>
</dbReference>
<dbReference type="Proteomes" id="UP000663855">
    <property type="component" value="Unassembled WGS sequence"/>
</dbReference>
<dbReference type="Proteomes" id="UP000663842">
    <property type="component" value="Unassembled WGS sequence"/>
</dbReference>
<evidence type="ECO:0000313" key="14">
    <source>
        <dbReference type="EMBL" id="CAF3742565.1"/>
    </source>
</evidence>
<dbReference type="PRINTS" id="PR00937">
    <property type="entry name" value="TBOX"/>
</dbReference>
<dbReference type="PANTHER" id="PTHR11267">
    <property type="entry name" value="T-BOX PROTEIN-RELATED"/>
    <property type="match status" value="1"/>
</dbReference>
<dbReference type="PROSITE" id="PS01264">
    <property type="entry name" value="TBOX_2"/>
    <property type="match status" value="1"/>
</dbReference>
<evidence type="ECO:0000259" key="8">
    <source>
        <dbReference type="PROSITE" id="PS50252"/>
    </source>
</evidence>
<evidence type="ECO:0000313" key="16">
    <source>
        <dbReference type="Proteomes" id="UP000663834"/>
    </source>
</evidence>
<dbReference type="OrthoDB" id="7442607at2759"/>
<dbReference type="Gene3D" id="2.60.40.820">
    <property type="entry name" value="Transcription factor, T-box"/>
    <property type="match status" value="1"/>
</dbReference>
<dbReference type="EMBL" id="CAJNOV010004875">
    <property type="protein sequence ID" value="CAF1190474.1"/>
    <property type="molecule type" value="Genomic_DNA"/>
</dbReference>
<proteinExistence type="predicted"/>
<dbReference type="EMBL" id="CAJOBF010000084">
    <property type="protein sequence ID" value="CAF3742565.1"/>
    <property type="molecule type" value="Genomic_DNA"/>
</dbReference>
<comment type="subcellular location">
    <subcellularLocation>
        <location evidence="1 6">Nucleus</location>
    </subcellularLocation>
</comment>
<evidence type="ECO:0000256" key="6">
    <source>
        <dbReference type="PROSITE-ProRule" id="PRU00201"/>
    </source>
</evidence>
<dbReference type="GO" id="GO:0045893">
    <property type="term" value="P:positive regulation of DNA-templated transcription"/>
    <property type="evidence" value="ECO:0007669"/>
    <property type="project" value="InterPro"/>
</dbReference>
<feature type="compositionally biased region" description="Low complexity" evidence="7">
    <location>
        <begin position="381"/>
        <end position="407"/>
    </location>
</feature>
<evidence type="ECO:0000313" key="9">
    <source>
        <dbReference type="EMBL" id="CAF1190474.1"/>
    </source>
</evidence>
<evidence type="ECO:0000256" key="4">
    <source>
        <dbReference type="ARBA" id="ARBA00023163"/>
    </source>
</evidence>
<dbReference type="GO" id="GO:0000981">
    <property type="term" value="F:DNA-binding transcription factor activity, RNA polymerase II-specific"/>
    <property type="evidence" value="ECO:0007669"/>
    <property type="project" value="TreeGrafter"/>
</dbReference>
<evidence type="ECO:0000256" key="7">
    <source>
        <dbReference type="SAM" id="MobiDB-lite"/>
    </source>
</evidence>
<evidence type="ECO:0000313" key="15">
    <source>
        <dbReference type="EMBL" id="CAF3886282.1"/>
    </source>
</evidence>
<dbReference type="CDD" id="cd20187">
    <property type="entry name" value="T-box_TBX1_10-like"/>
    <property type="match status" value="1"/>
</dbReference>
<name>A0A815U553_9BILA</name>
<accession>A0A815U553</accession>
<dbReference type="EMBL" id="CAJNOW010007550">
    <property type="protein sequence ID" value="CAF1517539.1"/>
    <property type="molecule type" value="Genomic_DNA"/>
</dbReference>
<dbReference type="PROSITE" id="PS01283">
    <property type="entry name" value="TBOX_1"/>
    <property type="match status" value="1"/>
</dbReference>
<dbReference type="SUPFAM" id="SSF49417">
    <property type="entry name" value="p53-like transcription factors"/>
    <property type="match status" value="1"/>
</dbReference>
<dbReference type="InterPro" id="IPR018186">
    <property type="entry name" value="TF_T-box_CS"/>
</dbReference>
<keyword evidence="3 6" id="KW-0238">DNA-binding</keyword>
<evidence type="ECO:0000313" key="12">
    <source>
        <dbReference type="EMBL" id="CAF2118586.1"/>
    </source>
</evidence>
<comment type="caution">
    <text evidence="10">The sequence shown here is derived from an EMBL/GenBank/DDBJ whole genome shotgun (WGS) entry which is preliminary data.</text>
</comment>
<dbReference type="GO" id="GO:0005634">
    <property type="term" value="C:nucleus"/>
    <property type="evidence" value="ECO:0007669"/>
    <property type="project" value="UniProtKB-SubCell"/>
</dbReference>
<dbReference type="PROSITE" id="PS50252">
    <property type="entry name" value="TBOX_3"/>
    <property type="match status" value="1"/>
</dbReference>
<evidence type="ECO:0000256" key="2">
    <source>
        <dbReference type="ARBA" id="ARBA00023015"/>
    </source>
</evidence>
<dbReference type="Pfam" id="PF00907">
    <property type="entry name" value="T-box"/>
    <property type="match status" value="1"/>
</dbReference>
<keyword evidence="5 6" id="KW-0539">Nucleus</keyword>
<reference evidence="10" key="1">
    <citation type="submission" date="2021-02" db="EMBL/GenBank/DDBJ databases">
        <authorList>
            <person name="Nowell W R."/>
        </authorList>
    </citation>
    <scope>NUCLEOTIDE SEQUENCE</scope>
</reference>
<dbReference type="Proteomes" id="UP000663824">
    <property type="component" value="Unassembled WGS sequence"/>
</dbReference>
<dbReference type="PANTHER" id="PTHR11267:SF195">
    <property type="entry name" value="OPTOMOTOR-BLIND-RELATED-GENE-1, ISOFORM A"/>
    <property type="match status" value="1"/>
</dbReference>
<dbReference type="Proteomes" id="UP000663834">
    <property type="component" value="Unassembled WGS sequence"/>
</dbReference>
<evidence type="ECO:0000256" key="5">
    <source>
        <dbReference type="ARBA" id="ARBA00023242"/>
    </source>
</evidence>
<comment type="caution">
    <text evidence="6">Lacks conserved residue(s) required for the propagation of feature annotation.</text>
</comment>
<dbReference type="EMBL" id="CAJOBH010002030">
    <property type="protein sequence ID" value="CAF3886282.1"/>
    <property type="molecule type" value="Genomic_DNA"/>
</dbReference>
<gene>
    <name evidence="15" type="ORF">BYL167_LOCUS7713</name>
    <name evidence="9" type="ORF">CJN711_LOCUS11486</name>
    <name evidence="10" type="ORF">KQP761_LOCUS15510</name>
    <name evidence="11" type="ORF">MBJ925_LOCUS16499</name>
    <name evidence="14" type="ORF">UXM345_LOCUS1519</name>
    <name evidence="12" type="ORF">WKI299_LOCUS23898</name>
    <name evidence="13" type="ORF">XDN619_LOCUS27052</name>
</gene>
<dbReference type="EMBL" id="CAJNRE010008041">
    <property type="protein sequence ID" value="CAF2069868.1"/>
    <property type="molecule type" value="Genomic_DNA"/>
</dbReference>
<keyword evidence="2" id="KW-0805">Transcription regulation</keyword>
<dbReference type="Proteomes" id="UP000681967">
    <property type="component" value="Unassembled WGS sequence"/>
</dbReference>
<feature type="region of interest" description="Disordered" evidence="7">
    <location>
        <begin position="375"/>
        <end position="407"/>
    </location>
</feature>
<dbReference type="InterPro" id="IPR008967">
    <property type="entry name" value="p53-like_TF_DNA-bd_sf"/>
</dbReference>
<dbReference type="EMBL" id="CAJNRF010010233">
    <property type="protein sequence ID" value="CAF2118586.1"/>
    <property type="molecule type" value="Genomic_DNA"/>
</dbReference>
<protein>
    <recommendedName>
        <fullName evidence="8">T-box domain-containing protein</fullName>
    </recommendedName>
</protein>
<evidence type="ECO:0000313" key="13">
    <source>
        <dbReference type="EMBL" id="CAF2142737.1"/>
    </source>
</evidence>
<dbReference type="GO" id="GO:0000785">
    <property type="term" value="C:chromatin"/>
    <property type="evidence" value="ECO:0007669"/>
    <property type="project" value="TreeGrafter"/>
</dbReference>
<dbReference type="Proteomes" id="UP000663856">
    <property type="component" value="Unassembled WGS sequence"/>
</dbReference>
<dbReference type="AlphaFoldDB" id="A0A815U553"/>
<evidence type="ECO:0000313" key="10">
    <source>
        <dbReference type="EMBL" id="CAF1517539.1"/>
    </source>
</evidence>
<organism evidence="10 16">
    <name type="scientific">Rotaria magnacalcarata</name>
    <dbReference type="NCBI Taxonomy" id="392030"/>
    <lineage>
        <taxon>Eukaryota</taxon>
        <taxon>Metazoa</taxon>
        <taxon>Spiralia</taxon>
        <taxon>Gnathifera</taxon>
        <taxon>Rotifera</taxon>
        <taxon>Eurotatoria</taxon>
        <taxon>Bdelloidea</taxon>
        <taxon>Philodinida</taxon>
        <taxon>Philodinidae</taxon>
        <taxon>Rotaria</taxon>
    </lineage>
</organism>
<dbReference type="SMART" id="SM00425">
    <property type="entry name" value="TBOX"/>
    <property type="match status" value="1"/>
</dbReference>
<feature type="region of interest" description="Disordered" evidence="7">
    <location>
        <begin position="137"/>
        <end position="157"/>
    </location>
</feature>
<dbReference type="GO" id="GO:0001708">
    <property type="term" value="P:cell fate specification"/>
    <property type="evidence" value="ECO:0007669"/>
    <property type="project" value="TreeGrafter"/>
</dbReference>
<evidence type="ECO:0000256" key="1">
    <source>
        <dbReference type="ARBA" id="ARBA00004123"/>
    </source>
</evidence>
<dbReference type="EMBL" id="CAJNRG010012731">
    <property type="protein sequence ID" value="CAF2142737.1"/>
    <property type="molecule type" value="Genomic_DNA"/>
</dbReference>
<keyword evidence="4" id="KW-0804">Transcription</keyword>
<dbReference type="FunFam" id="2.60.40.820:FF:000007">
    <property type="entry name" value="T-box transcription factor"/>
    <property type="match status" value="1"/>
</dbReference>
<evidence type="ECO:0000313" key="11">
    <source>
        <dbReference type="EMBL" id="CAF2069868.1"/>
    </source>
</evidence>
<evidence type="ECO:0000256" key="3">
    <source>
        <dbReference type="ARBA" id="ARBA00023125"/>
    </source>
</evidence>